<sequence>MKSAQDFLNQLQDEGLTTFSMKVDTPEDAKLAKKKIILNQKRLRQIKKEVNEVQKSIRADYAIQSQTAGSGGSTVLSIFGKKKLAGSWRAAAKTDLRAERDSLLQPYTSLKEIINEILYKSDEAKLKCDEIVHSHT</sequence>
<organism evidence="1 2">
    <name type="scientific">Ferrimonas pelagia</name>
    <dbReference type="NCBI Taxonomy" id="1177826"/>
    <lineage>
        <taxon>Bacteria</taxon>
        <taxon>Pseudomonadati</taxon>
        <taxon>Pseudomonadota</taxon>
        <taxon>Gammaproteobacteria</taxon>
        <taxon>Alteromonadales</taxon>
        <taxon>Ferrimonadaceae</taxon>
        <taxon>Ferrimonas</taxon>
    </lineage>
</organism>
<keyword evidence="2" id="KW-1185">Reference proteome</keyword>
<dbReference type="Proteomes" id="UP001499988">
    <property type="component" value="Unassembled WGS sequence"/>
</dbReference>
<dbReference type="RefSeq" id="WP_345335060.1">
    <property type="nucleotide sequence ID" value="NZ_BAABJZ010000038.1"/>
</dbReference>
<dbReference type="EMBL" id="BAABJZ010000038">
    <property type="protein sequence ID" value="GAA4884625.1"/>
    <property type="molecule type" value="Genomic_DNA"/>
</dbReference>
<evidence type="ECO:0000313" key="1">
    <source>
        <dbReference type="EMBL" id="GAA4884625.1"/>
    </source>
</evidence>
<gene>
    <name evidence="1" type="ORF">GCM10023333_18270</name>
</gene>
<proteinExistence type="predicted"/>
<accession>A0ABP9EQ18</accession>
<reference evidence="2" key="1">
    <citation type="journal article" date="2019" name="Int. J. Syst. Evol. Microbiol.">
        <title>The Global Catalogue of Microorganisms (GCM) 10K type strain sequencing project: providing services to taxonomists for standard genome sequencing and annotation.</title>
        <authorList>
            <consortium name="The Broad Institute Genomics Platform"/>
            <consortium name="The Broad Institute Genome Sequencing Center for Infectious Disease"/>
            <person name="Wu L."/>
            <person name="Ma J."/>
        </authorList>
    </citation>
    <scope>NUCLEOTIDE SEQUENCE [LARGE SCALE GENOMIC DNA]</scope>
    <source>
        <strain evidence="2">JCM 18401</strain>
    </source>
</reference>
<evidence type="ECO:0000313" key="2">
    <source>
        <dbReference type="Proteomes" id="UP001499988"/>
    </source>
</evidence>
<name>A0ABP9EQ18_9GAMM</name>
<comment type="caution">
    <text evidence="1">The sequence shown here is derived from an EMBL/GenBank/DDBJ whole genome shotgun (WGS) entry which is preliminary data.</text>
</comment>
<protein>
    <submittedName>
        <fullName evidence="1">Uncharacterized protein</fullName>
    </submittedName>
</protein>